<dbReference type="Proteomes" id="UP000031675">
    <property type="component" value="Unassembled WGS sequence"/>
</dbReference>
<proteinExistence type="predicted"/>
<feature type="transmembrane region" description="Helical" evidence="1">
    <location>
        <begin position="367"/>
        <end position="390"/>
    </location>
</feature>
<dbReference type="AlphaFoldDB" id="A0A0C2JKQ6"/>
<evidence type="ECO:0000313" key="2">
    <source>
        <dbReference type="EMBL" id="KIH99525.1"/>
    </source>
</evidence>
<evidence type="ECO:0000313" key="3">
    <source>
        <dbReference type="Proteomes" id="UP000031675"/>
    </source>
</evidence>
<feature type="transmembrane region" description="Helical" evidence="1">
    <location>
        <begin position="331"/>
        <end position="355"/>
    </location>
</feature>
<feature type="transmembrane region" description="Helical" evidence="1">
    <location>
        <begin position="402"/>
        <end position="428"/>
    </location>
</feature>
<keyword evidence="3" id="KW-1185">Reference proteome</keyword>
<organism evidence="2 3">
    <name type="scientific">Streptomonospora alba</name>
    <dbReference type="NCBI Taxonomy" id="183763"/>
    <lineage>
        <taxon>Bacteria</taxon>
        <taxon>Bacillati</taxon>
        <taxon>Actinomycetota</taxon>
        <taxon>Actinomycetes</taxon>
        <taxon>Streptosporangiales</taxon>
        <taxon>Nocardiopsidaceae</taxon>
        <taxon>Streptomonospora</taxon>
    </lineage>
</organism>
<feature type="transmembrane region" description="Helical" evidence="1">
    <location>
        <begin position="217"/>
        <end position="239"/>
    </location>
</feature>
<feature type="transmembrane region" description="Helical" evidence="1">
    <location>
        <begin position="304"/>
        <end position="325"/>
    </location>
</feature>
<comment type="caution">
    <text evidence="2">The sequence shown here is derived from an EMBL/GenBank/DDBJ whole genome shotgun (WGS) entry which is preliminary data.</text>
</comment>
<name>A0A0C2JKQ6_9ACTN</name>
<sequence length="489" mass="50817">MTPVSPAFARAYLGTRRWRRRVLHLRRRPWALLALLLALGSSATAQYFLLRGTAGTSLPPAVVDSVALLAPFLLPVAGFAATFRSPLRLASPDVSWLLTAPGGRRVLLARYLFGFPSLLAVLGGAGAAASRMLTSEAVAPAWKLAVVLGAAAIMLRLAALLCHLLALRARRVARAVSFAAAGVLLLTAFGGEPVAGLRGEPLIRRWALVATDPQAVAASWVLIPALTAGALGCLTLYVARGYVEAADDRARQNAELRETMRRDSTGMESGTQWFHSGFASLPGPDRWTGEAALLFRGLAQQRRMLFAVGLEFIVEFLATIALLALAHHLAWIPLAFVLTAAIATSPFTGIAMELGHNHAWVAPLRPLRALLAATAVPAVTIALSAELLWLTLGIGGVLTAGVWLAGAAVLPLVVVVILLGGALGLALGGAGLLRIPLAFGFAAAGVAPLGALLVMPGPLGLAGAASLLLGLGAVAASVARRRLWPGRLA</sequence>
<reference evidence="3" key="1">
    <citation type="journal article" date="2015" name="Chem. Biol.">
        <title>Structure, bioactivity, and resistance mechanism of streptomonomicin, an unusual lasso Peptide from an understudied halophilic actinomycete.</title>
        <authorList>
            <person name="Metelev M."/>
            <person name="Tietz J.I."/>
            <person name="Melby J.O."/>
            <person name="Blair P.M."/>
            <person name="Zhu L."/>
            <person name="Livnat I."/>
            <person name="Severinov K."/>
            <person name="Mitchell D.A."/>
        </authorList>
    </citation>
    <scope>NUCLEOTIDE SEQUENCE [LARGE SCALE GENOMIC DNA]</scope>
    <source>
        <strain evidence="3">YIM 90003</strain>
    </source>
</reference>
<dbReference type="EMBL" id="JROO01000010">
    <property type="protein sequence ID" value="KIH99525.1"/>
    <property type="molecule type" value="Genomic_DNA"/>
</dbReference>
<feature type="transmembrane region" description="Helical" evidence="1">
    <location>
        <begin position="178"/>
        <end position="197"/>
    </location>
</feature>
<feature type="transmembrane region" description="Helical" evidence="1">
    <location>
        <begin position="435"/>
        <end position="455"/>
    </location>
</feature>
<feature type="transmembrane region" description="Helical" evidence="1">
    <location>
        <begin position="108"/>
        <end position="129"/>
    </location>
</feature>
<keyword evidence="1" id="KW-1133">Transmembrane helix</keyword>
<protein>
    <submittedName>
        <fullName evidence="2">Uncharacterized protein</fullName>
    </submittedName>
</protein>
<feature type="transmembrane region" description="Helical" evidence="1">
    <location>
        <begin position="141"/>
        <end position="166"/>
    </location>
</feature>
<feature type="transmembrane region" description="Helical" evidence="1">
    <location>
        <begin position="69"/>
        <end position="87"/>
    </location>
</feature>
<gene>
    <name evidence="2" type="ORF">LP52_06430</name>
</gene>
<accession>A0A0C2JKQ6</accession>
<keyword evidence="1" id="KW-0472">Membrane</keyword>
<feature type="transmembrane region" description="Helical" evidence="1">
    <location>
        <begin position="461"/>
        <end position="479"/>
    </location>
</feature>
<dbReference type="RefSeq" id="WP_040271607.1">
    <property type="nucleotide sequence ID" value="NZ_JROO01000010.1"/>
</dbReference>
<keyword evidence="1" id="KW-0812">Transmembrane</keyword>
<evidence type="ECO:0000256" key="1">
    <source>
        <dbReference type="SAM" id="Phobius"/>
    </source>
</evidence>